<organism evidence="2 3">
    <name type="scientific">Canna indica</name>
    <name type="common">Indian-shot</name>
    <dbReference type="NCBI Taxonomy" id="4628"/>
    <lineage>
        <taxon>Eukaryota</taxon>
        <taxon>Viridiplantae</taxon>
        <taxon>Streptophyta</taxon>
        <taxon>Embryophyta</taxon>
        <taxon>Tracheophyta</taxon>
        <taxon>Spermatophyta</taxon>
        <taxon>Magnoliopsida</taxon>
        <taxon>Liliopsida</taxon>
        <taxon>Zingiberales</taxon>
        <taxon>Cannaceae</taxon>
        <taxon>Canna</taxon>
    </lineage>
</organism>
<keyword evidence="3" id="KW-1185">Reference proteome</keyword>
<keyword evidence="1" id="KW-1133">Transmembrane helix</keyword>
<evidence type="ECO:0000313" key="2">
    <source>
        <dbReference type="EMBL" id="WOL17867.1"/>
    </source>
</evidence>
<keyword evidence="1" id="KW-0472">Membrane</keyword>
<sequence length="81" mass="9154">MDKITSFGKITFVLLGLAYAALLVSLIDLRMSSLLCLWIASQLIVLIIWKFSDLKTVNDISPHHYMELDLDLPPATYSLEN</sequence>
<dbReference type="AlphaFoldDB" id="A0AAQ3L6M3"/>
<evidence type="ECO:0000313" key="3">
    <source>
        <dbReference type="Proteomes" id="UP001327560"/>
    </source>
</evidence>
<protein>
    <submittedName>
        <fullName evidence="2">Uncharacterized protein</fullName>
    </submittedName>
</protein>
<reference evidence="2 3" key="1">
    <citation type="submission" date="2023-10" db="EMBL/GenBank/DDBJ databases">
        <title>Chromosome-scale genome assembly provides insights into flower coloration mechanisms of Canna indica.</title>
        <authorList>
            <person name="Li C."/>
        </authorList>
    </citation>
    <scope>NUCLEOTIDE SEQUENCE [LARGE SCALE GENOMIC DNA]</scope>
    <source>
        <tissue evidence="2">Flower</tissue>
    </source>
</reference>
<evidence type="ECO:0000256" key="1">
    <source>
        <dbReference type="SAM" id="Phobius"/>
    </source>
</evidence>
<feature type="transmembrane region" description="Helical" evidence="1">
    <location>
        <begin position="6"/>
        <end position="27"/>
    </location>
</feature>
<gene>
    <name evidence="2" type="ORF">Cni_G26660</name>
</gene>
<proteinExistence type="predicted"/>
<feature type="transmembrane region" description="Helical" evidence="1">
    <location>
        <begin position="34"/>
        <end position="52"/>
    </location>
</feature>
<accession>A0AAQ3L6M3</accession>
<dbReference type="Proteomes" id="UP001327560">
    <property type="component" value="Chromosome 8"/>
</dbReference>
<dbReference type="EMBL" id="CP136897">
    <property type="protein sequence ID" value="WOL17867.1"/>
    <property type="molecule type" value="Genomic_DNA"/>
</dbReference>
<name>A0AAQ3L6M3_9LILI</name>
<keyword evidence="1" id="KW-0812">Transmembrane</keyword>